<protein>
    <submittedName>
        <fullName evidence="1">Uncharacterized protein</fullName>
    </submittedName>
</protein>
<dbReference type="Proteomes" id="UP000005939">
    <property type="component" value="Unassembled WGS sequence"/>
</dbReference>
<gene>
    <name evidence="1" type="ORF">CIN_19690</name>
</gene>
<accession>G6F2X3</accession>
<sequence>MLNFMKSGKICNIDINFIGRLKCEAAYNLLVFFRSGTDTL</sequence>
<organism evidence="1 2">
    <name type="scientific">Commensalibacter intestini A911</name>
    <dbReference type="NCBI Taxonomy" id="1088868"/>
    <lineage>
        <taxon>Bacteria</taxon>
        <taxon>Pseudomonadati</taxon>
        <taxon>Pseudomonadota</taxon>
        <taxon>Alphaproteobacteria</taxon>
        <taxon>Acetobacterales</taxon>
        <taxon>Acetobacteraceae</taxon>
    </lineage>
</organism>
<comment type="caution">
    <text evidence="1">The sequence shown here is derived from an EMBL/GenBank/DDBJ whole genome shotgun (WGS) entry which is preliminary data.</text>
</comment>
<evidence type="ECO:0000313" key="2">
    <source>
        <dbReference type="Proteomes" id="UP000005939"/>
    </source>
</evidence>
<dbReference type="STRING" id="1088868.CIN_19690"/>
<name>G6F2X3_9PROT</name>
<evidence type="ECO:0000313" key="1">
    <source>
        <dbReference type="EMBL" id="EHD13232.1"/>
    </source>
</evidence>
<dbReference type="AlphaFoldDB" id="G6F2X3"/>
<reference evidence="1 2" key="1">
    <citation type="submission" date="2011-10" db="EMBL/GenBank/DDBJ databases">
        <title>Genome Sequence of Commensalibacter intestini A911, isolated from Drosophila gut.</title>
        <authorList>
            <person name="Lee W.-J."/>
            <person name="Kim E.-K."/>
        </authorList>
    </citation>
    <scope>NUCLEOTIDE SEQUENCE [LARGE SCALE GENOMIC DNA]</scope>
    <source>
        <strain evidence="1 2">A911</strain>
    </source>
</reference>
<proteinExistence type="predicted"/>
<dbReference type="EMBL" id="AGFR01000010">
    <property type="protein sequence ID" value="EHD13232.1"/>
    <property type="molecule type" value="Genomic_DNA"/>
</dbReference>